<evidence type="ECO:0000313" key="1">
    <source>
        <dbReference type="EMBL" id="CBX91432.1"/>
    </source>
</evidence>
<dbReference type="Proteomes" id="UP000002668">
    <property type="component" value="Genome"/>
</dbReference>
<organism evidence="2">
    <name type="scientific">Leptosphaeria maculans (strain JN3 / isolate v23.1.3 / race Av1-4-5-6-7-8)</name>
    <name type="common">Blackleg fungus</name>
    <name type="synonym">Phoma lingam</name>
    <dbReference type="NCBI Taxonomy" id="985895"/>
    <lineage>
        <taxon>Eukaryota</taxon>
        <taxon>Fungi</taxon>
        <taxon>Dikarya</taxon>
        <taxon>Ascomycota</taxon>
        <taxon>Pezizomycotina</taxon>
        <taxon>Dothideomycetes</taxon>
        <taxon>Pleosporomycetidae</taxon>
        <taxon>Pleosporales</taxon>
        <taxon>Pleosporineae</taxon>
        <taxon>Leptosphaeriaceae</taxon>
        <taxon>Plenodomus</taxon>
        <taxon>Plenodomus lingam/Leptosphaeria maculans species complex</taxon>
    </lineage>
</organism>
<dbReference type="EMBL" id="FP929072">
    <property type="protein sequence ID" value="CBX91432.1"/>
    <property type="molecule type" value="Genomic_DNA"/>
</dbReference>
<proteinExistence type="predicted"/>
<gene>
    <name evidence="1" type="ORF">LEMA_P069400.1</name>
</gene>
<accession>E4ZJZ7</accession>
<protein>
    <submittedName>
        <fullName evidence="1">Predicted protein</fullName>
    </submittedName>
</protein>
<dbReference type="InParanoid" id="E4ZJZ7"/>
<dbReference type="HOGENOM" id="CLU_1570905_0_0_1"/>
<keyword evidence="2" id="KW-1185">Reference proteome</keyword>
<dbReference type="VEuPathDB" id="FungiDB:LEMA_P069400.1"/>
<evidence type="ECO:0000313" key="2">
    <source>
        <dbReference type="Proteomes" id="UP000002668"/>
    </source>
</evidence>
<reference evidence="2" key="1">
    <citation type="journal article" date="2011" name="Nat. Commun.">
        <title>Effector diversification within compartments of the Leptosphaeria maculans genome affected by Repeat-Induced Point mutations.</title>
        <authorList>
            <person name="Rouxel T."/>
            <person name="Grandaubert J."/>
            <person name="Hane J.K."/>
            <person name="Hoede C."/>
            <person name="van de Wouw A.P."/>
            <person name="Couloux A."/>
            <person name="Dominguez V."/>
            <person name="Anthouard V."/>
            <person name="Bally P."/>
            <person name="Bourras S."/>
            <person name="Cozijnsen A.J."/>
            <person name="Ciuffetti L.M."/>
            <person name="Degrave A."/>
            <person name="Dilmaghani A."/>
            <person name="Duret L."/>
            <person name="Fudal I."/>
            <person name="Goodwin S.B."/>
            <person name="Gout L."/>
            <person name="Glaser N."/>
            <person name="Linglin J."/>
            <person name="Kema G.H.J."/>
            <person name="Lapalu N."/>
            <person name="Lawrence C.B."/>
            <person name="May K."/>
            <person name="Meyer M."/>
            <person name="Ollivier B."/>
            <person name="Poulain J."/>
            <person name="Schoch C.L."/>
            <person name="Simon A."/>
            <person name="Spatafora J.W."/>
            <person name="Stachowiak A."/>
            <person name="Turgeon B.G."/>
            <person name="Tyler B.M."/>
            <person name="Vincent D."/>
            <person name="Weissenbach J."/>
            <person name="Amselem J."/>
            <person name="Quesneville H."/>
            <person name="Oliver R.P."/>
            <person name="Wincker P."/>
            <person name="Balesdent M.-H."/>
            <person name="Howlett B.J."/>
        </authorList>
    </citation>
    <scope>NUCLEOTIDE SEQUENCE [LARGE SCALE GENOMIC DNA]</scope>
    <source>
        <strain evidence="2">JN3 / isolate v23.1.3 / race Av1-4-5-6-7-8</strain>
    </source>
</reference>
<dbReference type="AlphaFoldDB" id="E4ZJZ7"/>
<name>E4ZJZ7_LEPMJ</name>
<sequence length="170" mass="19317">MVLSDFRWPSVPDRRELNCRYASMRGVLLLMCLTRSLTRSIQLIWARVFPAISSHAWINHARDLAGFQACGEPALSSKWLRWPVLYESSSKRAKRMRCLGHLAFVFWTGGPGGHANATKFSGWKSVFPLTEWIIKGRRPIPCGCKLAMFSRPLQHLIPRRSVAGQTSSFD</sequence>